<evidence type="ECO:0000313" key="2">
    <source>
        <dbReference type="EMBL" id="KAK0451548.1"/>
    </source>
</evidence>
<dbReference type="PANTHER" id="PTHR33112:SF16">
    <property type="entry name" value="HETEROKARYON INCOMPATIBILITY DOMAIN-CONTAINING PROTEIN"/>
    <property type="match status" value="1"/>
</dbReference>
<protein>
    <submittedName>
        <fullName evidence="2">Heterokaryon incompatibility protein-domain-containing protein</fullName>
    </submittedName>
</protein>
<dbReference type="Proteomes" id="UP001175226">
    <property type="component" value="Unassembled WGS sequence"/>
</dbReference>
<keyword evidence="3" id="KW-1185">Reference proteome</keyword>
<dbReference type="InterPro" id="IPR010730">
    <property type="entry name" value="HET"/>
</dbReference>
<dbReference type="EMBL" id="JAUEPT010000005">
    <property type="protein sequence ID" value="KAK0451548.1"/>
    <property type="molecule type" value="Genomic_DNA"/>
</dbReference>
<dbReference type="PANTHER" id="PTHR33112">
    <property type="entry name" value="DOMAIN PROTEIN, PUTATIVE-RELATED"/>
    <property type="match status" value="1"/>
</dbReference>
<accession>A0AA39MZ50</accession>
<dbReference type="Pfam" id="PF06985">
    <property type="entry name" value="HET"/>
    <property type="match status" value="1"/>
</dbReference>
<comment type="caution">
    <text evidence="2">The sequence shown here is derived from an EMBL/GenBank/DDBJ whole genome shotgun (WGS) entry which is preliminary data.</text>
</comment>
<reference evidence="2" key="1">
    <citation type="submission" date="2023-06" db="EMBL/GenBank/DDBJ databases">
        <authorList>
            <consortium name="Lawrence Berkeley National Laboratory"/>
            <person name="Ahrendt S."/>
            <person name="Sahu N."/>
            <person name="Indic B."/>
            <person name="Wong-Bajracharya J."/>
            <person name="Merenyi Z."/>
            <person name="Ke H.-M."/>
            <person name="Monk M."/>
            <person name="Kocsube S."/>
            <person name="Drula E."/>
            <person name="Lipzen A."/>
            <person name="Balint B."/>
            <person name="Henrissat B."/>
            <person name="Andreopoulos B."/>
            <person name="Martin F.M."/>
            <person name="Harder C.B."/>
            <person name="Rigling D."/>
            <person name="Ford K.L."/>
            <person name="Foster G.D."/>
            <person name="Pangilinan J."/>
            <person name="Papanicolaou A."/>
            <person name="Barry K."/>
            <person name="LaButti K."/>
            <person name="Viragh M."/>
            <person name="Koriabine M."/>
            <person name="Yan M."/>
            <person name="Riley R."/>
            <person name="Champramary S."/>
            <person name="Plett K.L."/>
            <person name="Tsai I.J."/>
            <person name="Slot J."/>
            <person name="Sipos G."/>
            <person name="Plett J."/>
            <person name="Nagy L.G."/>
            <person name="Grigoriev I.V."/>
        </authorList>
    </citation>
    <scope>NUCLEOTIDE SEQUENCE</scope>
    <source>
        <strain evidence="2">FPL87.14</strain>
    </source>
</reference>
<feature type="domain" description="Heterokaryon incompatibility" evidence="1">
    <location>
        <begin position="199"/>
        <end position="345"/>
    </location>
</feature>
<evidence type="ECO:0000313" key="3">
    <source>
        <dbReference type="Proteomes" id="UP001175226"/>
    </source>
</evidence>
<sequence length="660" mass="75139">MGRLEDEALVIHQMPLFPSTSSNTDSSNVESHYLPNAPTSSPAVEYVSLPPEIQRLVCETCWQTFFSADTFRTAWATLVKLDRYDWSAWFSMGNAYMETDPTPKMSTFAQKQDISASGRRPPKNKKFTLLLRFEEDNEGVIVLLLAIEKMWKSTFRLHTSEAKTMQQQGPDPKKFRQTVQIGISLAYLLTKAWKEITLALSYVWGEEQPHRTTTRNLASYNEGIPLQNIPQTILDAITVTRKLGLRYLWVDSFCILQDSEDDKAREIAQMRHIFRNSYVTIIAACAHKVSDGFLHDRRPAIRNLSSLDCLLSFYCPDGGIGTVQLRFCADWPQEPVSERAWCLEERVLLPRCLIYAMHTLLYECQTAHKNVDDGHNFVKLCDILDTPHLPDCIFLPSTSATPVSAISGDDEIVKGWDKVLGLYTKRTLTKPRDRLIAMSGIAEQFHQFWSHSKYVAGLWEHQLPHSLLWNNLGNDECRCRPDRYRAPSWSWASTDGEIGVPFSKSDNLCTILHCDVTLAKQRYQYGEVIDGSLVLDTIVHQAMWNPVPTGWGYLFEAGVPIDSTLPASEWDSSQPGMIGYTFRDAIEPISEQIGDVYLALVEDTGSAFLGLVLVPVIDQTDQRKWTESDIRVFRRVGMFQAQSPDTRAWLRFSRESIRIV</sequence>
<proteinExistence type="predicted"/>
<organism evidence="2 3">
    <name type="scientific">Armillaria borealis</name>
    <dbReference type="NCBI Taxonomy" id="47425"/>
    <lineage>
        <taxon>Eukaryota</taxon>
        <taxon>Fungi</taxon>
        <taxon>Dikarya</taxon>
        <taxon>Basidiomycota</taxon>
        <taxon>Agaricomycotina</taxon>
        <taxon>Agaricomycetes</taxon>
        <taxon>Agaricomycetidae</taxon>
        <taxon>Agaricales</taxon>
        <taxon>Marasmiineae</taxon>
        <taxon>Physalacriaceae</taxon>
        <taxon>Armillaria</taxon>
    </lineage>
</organism>
<name>A0AA39MZ50_9AGAR</name>
<evidence type="ECO:0000259" key="1">
    <source>
        <dbReference type="Pfam" id="PF06985"/>
    </source>
</evidence>
<gene>
    <name evidence="2" type="ORF">EV421DRAFT_1898502</name>
</gene>
<dbReference type="AlphaFoldDB" id="A0AA39MZ50"/>